<protein>
    <recommendedName>
        <fullName evidence="1">DUF8040 domain-containing protein</fullName>
    </recommendedName>
</protein>
<dbReference type="Proteomes" id="UP000826271">
    <property type="component" value="Unassembled WGS sequence"/>
</dbReference>
<evidence type="ECO:0000259" key="1">
    <source>
        <dbReference type="Pfam" id="PF26138"/>
    </source>
</evidence>
<name>A0AAV6WR72_9LAMI</name>
<comment type="caution">
    <text evidence="2">The sequence shown here is derived from an EMBL/GenBank/DDBJ whole genome shotgun (WGS) entry which is preliminary data.</text>
</comment>
<keyword evidence="3" id="KW-1185">Reference proteome</keyword>
<organism evidence="2 3">
    <name type="scientific">Buddleja alternifolia</name>
    <dbReference type="NCBI Taxonomy" id="168488"/>
    <lineage>
        <taxon>Eukaryota</taxon>
        <taxon>Viridiplantae</taxon>
        <taxon>Streptophyta</taxon>
        <taxon>Embryophyta</taxon>
        <taxon>Tracheophyta</taxon>
        <taxon>Spermatophyta</taxon>
        <taxon>Magnoliopsida</taxon>
        <taxon>eudicotyledons</taxon>
        <taxon>Gunneridae</taxon>
        <taxon>Pentapetalae</taxon>
        <taxon>asterids</taxon>
        <taxon>lamiids</taxon>
        <taxon>Lamiales</taxon>
        <taxon>Scrophulariaceae</taxon>
        <taxon>Buddlejeae</taxon>
        <taxon>Buddleja</taxon>
    </lineage>
</organism>
<accession>A0AAV6WR72</accession>
<reference evidence="2" key="1">
    <citation type="submission" date="2019-10" db="EMBL/GenBank/DDBJ databases">
        <authorList>
            <person name="Zhang R."/>
            <person name="Pan Y."/>
            <person name="Wang J."/>
            <person name="Ma R."/>
            <person name="Yu S."/>
        </authorList>
    </citation>
    <scope>NUCLEOTIDE SEQUENCE</scope>
    <source>
        <strain evidence="2">LA-IB0</strain>
        <tissue evidence="2">Leaf</tissue>
    </source>
</reference>
<dbReference type="InterPro" id="IPR058353">
    <property type="entry name" value="DUF8040"/>
</dbReference>
<evidence type="ECO:0000313" key="2">
    <source>
        <dbReference type="EMBL" id="KAG8370947.1"/>
    </source>
</evidence>
<gene>
    <name evidence="2" type="ORF">BUALT_Bualt13G0036200</name>
</gene>
<dbReference type="EMBL" id="WHWC01000013">
    <property type="protein sequence ID" value="KAG8370947.1"/>
    <property type="molecule type" value="Genomic_DNA"/>
</dbReference>
<proteinExistence type="predicted"/>
<dbReference type="AlphaFoldDB" id="A0AAV6WR72"/>
<feature type="domain" description="DUF8040" evidence="1">
    <location>
        <begin position="32"/>
        <end position="81"/>
    </location>
</feature>
<dbReference type="Pfam" id="PF26138">
    <property type="entry name" value="DUF8040"/>
    <property type="match status" value="1"/>
</dbReference>
<sequence>MNDYVVERVGNVLLDMYRMAQCIPDQVSRIYRLTGNNDTDYLDNLRMDMGTFARLCYLLHNVGGLCDSKHVRVEEKMETFYGMNVEIALLPAICTWCSRVEAGGFRRDMVSCPGIGVPVHERWERWIADVSGRWCTGEGLCSVRRTCAVVTRTRWIMVIRRIRELEIGSTGVVVLAAHIL</sequence>
<evidence type="ECO:0000313" key="3">
    <source>
        <dbReference type="Proteomes" id="UP000826271"/>
    </source>
</evidence>